<feature type="region of interest" description="Disordered" evidence="1">
    <location>
        <begin position="99"/>
        <end position="118"/>
    </location>
</feature>
<feature type="compositionally biased region" description="Polar residues" evidence="1">
    <location>
        <begin position="105"/>
        <end position="118"/>
    </location>
</feature>
<name>X1HYH2_9ZZZZ</name>
<dbReference type="AlphaFoldDB" id="X1HYH2"/>
<comment type="caution">
    <text evidence="2">The sequence shown here is derived from an EMBL/GenBank/DDBJ whole genome shotgun (WGS) entry which is preliminary data.</text>
</comment>
<evidence type="ECO:0000256" key="1">
    <source>
        <dbReference type="SAM" id="MobiDB-lite"/>
    </source>
</evidence>
<evidence type="ECO:0000313" key="2">
    <source>
        <dbReference type="EMBL" id="GAH58879.1"/>
    </source>
</evidence>
<gene>
    <name evidence="2" type="ORF">S03H2_28727</name>
</gene>
<feature type="non-terminal residue" evidence="2">
    <location>
        <position position="1"/>
    </location>
</feature>
<organism evidence="2">
    <name type="scientific">marine sediment metagenome</name>
    <dbReference type="NCBI Taxonomy" id="412755"/>
    <lineage>
        <taxon>unclassified sequences</taxon>
        <taxon>metagenomes</taxon>
        <taxon>ecological metagenomes</taxon>
    </lineage>
</organism>
<proteinExistence type="predicted"/>
<sequence>DTELATYTPKSLFDAYTILYADTDDTPAALYMAASRIVGRAATGGIAALDKAAILGIINVEDGADVTDVDNVTTALGSINANALADITSPGANIEDAVTKKHTSGSETQGGDVSGTVGNASVDKIKRGLDASKSATPAVGDIYLATDTDKLYKCIIAEAWTLLKNLDLSGNNVADLADVTSAGANLEDAVTKKHTQNTDTQFDFYNALADDLTWSGDKDTQLVGESVIFGDLLYFNWATKRWKKTDADAAATMPGLRIALESKGDGEVCLMLVKGYIRGDNEFDFGASMIYASVTPGA</sequence>
<reference evidence="2" key="1">
    <citation type="journal article" date="2014" name="Front. Microbiol.">
        <title>High frequency of phylogenetically diverse reductive dehalogenase-homologous genes in deep subseafloor sedimentary metagenomes.</title>
        <authorList>
            <person name="Kawai M."/>
            <person name="Futagami T."/>
            <person name="Toyoda A."/>
            <person name="Takaki Y."/>
            <person name="Nishi S."/>
            <person name="Hori S."/>
            <person name="Arai W."/>
            <person name="Tsubouchi T."/>
            <person name="Morono Y."/>
            <person name="Uchiyama I."/>
            <person name="Ito T."/>
            <person name="Fujiyama A."/>
            <person name="Inagaki F."/>
            <person name="Takami H."/>
        </authorList>
    </citation>
    <scope>NUCLEOTIDE SEQUENCE</scope>
    <source>
        <strain evidence="2">Expedition CK06-06</strain>
    </source>
</reference>
<accession>X1HYH2</accession>
<protein>
    <submittedName>
        <fullName evidence="2">Uncharacterized protein</fullName>
    </submittedName>
</protein>
<feature type="non-terminal residue" evidence="2">
    <location>
        <position position="298"/>
    </location>
</feature>
<dbReference type="EMBL" id="BARU01017312">
    <property type="protein sequence ID" value="GAH58879.1"/>
    <property type="molecule type" value="Genomic_DNA"/>
</dbReference>